<dbReference type="Proteomes" id="UP000757232">
    <property type="component" value="Unassembled WGS sequence"/>
</dbReference>
<dbReference type="Pfam" id="PF25403">
    <property type="entry name" value="zf-C2H2_ZFAND2"/>
    <property type="match status" value="1"/>
</dbReference>
<dbReference type="OrthoDB" id="431929at2759"/>
<dbReference type="EMBL" id="LNZH02000167">
    <property type="protein sequence ID" value="OCB88928.1"/>
    <property type="molecule type" value="Genomic_DNA"/>
</dbReference>
<feature type="domain" description="AN1-type" evidence="7">
    <location>
        <begin position="22"/>
        <end position="72"/>
    </location>
</feature>
<name>A0A9Q5HZL3_SANBA</name>
<comment type="caution">
    <text evidence="8">The sequence shown here is derived from an EMBL/GenBank/DDBJ whole genome shotgun (WGS) entry which is preliminary data.</text>
</comment>
<evidence type="ECO:0000256" key="6">
    <source>
        <dbReference type="SAM" id="MobiDB-lite"/>
    </source>
</evidence>
<dbReference type="AlphaFoldDB" id="A0A9Q5HZL3"/>
<dbReference type="SUPFAM" id="SSF118310">
    <property type="entry name" value="AN1-like Zinc finger"/>
    <property type="match status" value="2"/>
</dbReference>
<feature type="region of interest" description="Disordered" evidence="6">
    <location>
        <begin position="162"/>
        <end position="185"/>
    </location>
</feature>
<dbReference type="Gene3D" id="4.10.1110.10">
    <property type="entry name" value="AN1-like Zinc finger"/>
    <property type="match status" value="2"/>
</dbReference>
<organism evidence="8 9">
    <name type="scientific">Sanghuangporus baumii</name>
    <name type="common">Phellinus baumii</name>
    <dbReference type="NCBI Taxonomy" id="108892"/>
    <lineage>
        <taxon>Eukaryota</taxon>
        <taxon>Fungi</taxon>
        <taxon>Dikarya</taxon>
        <taxon>Basidiomycota</taxon>
        <taxon>Agaricomycotina</taxon>
        <taxon>Agaricomycetes</taxon>
        <taxon>Hymenochaetales</taxon>
        <taxon>Hymenochaetaceae</taxon>
        <taxon>Sanghuangporus</taxon>
    </lineage>
</organism>
<evidence type="ECO:0000259" key="7">
    <source>
        <dbReference type="PROSITE" id="PS51039"/>
    </source>
</evidence>
<sequence length="326" mass="34405">MSTSNSRATFAIAPERQEGEILSIGQQCSAVQQKCTVVDFLPFSCDHCKKRFCQDHRTPESHSCEKWDASAADRRALECPLCSELIAIPPGEDPNIRLGRHVDESCVVMTGKAAKKSTTPTCARARCDKPLWQPITCDKCRKQFCAPHRYPKDHQCISLSSPTPSFTSNSTSQKQSKPLANISSQTSTKSAVAMAALKRSFGATNLGNSSSSPSPASPAPQRVQTKAAPSMNASTSTSSAVSSGSSSSTKPKIPISSKDRPEIPTLLHSAPTLASASAATANDTSNPAPGGITLTSSTSSPTGRCAPTFSFLDADAFKPPPLFGRA</sequence>
<dbReference type="GO" id="GO:0005737">
    <property type="term" value="C:cytoplasm"/>
    <property type="evidence" value="ECO:0007669"/>
    <property type="project" value="TreeGrafter"/>
</dbReference>
<protein>
    <recommendedName>
        <fullName evidence="7">AN1-type domain-containing protein</fullName>
    </recommendedName>
</protein>
<accession>A0A9Q5HZL3</accession>
<keyword evidence="9" id="KW-1185">Reference proteome</keyword>
<evidence type="ECO:0000256" key="5">
    <source>
        <dbReference type="PROSITE-ProRule" id="PRU00449"/>
    </source>
</evidence>
<keyword evidence="2" id="KW-0677">Repeat</keyword>
<proteinExistence type="predicted"/>
<dbReference type="SMART" id="SM00154">
    <property type="entry name" value="ZnF_AN1"/>
    <property type="match status" value="2"/>
</dbReference>
<gene>
    <name evidence="8" type="ORF">A7U60_g3883</name>
</gene>
<dbReference type="PANTHER" id="PTHR14677:SF20">
    <property type="entry name" value="ZINC FINGER AN1-TYPE CONTAINING 2A-RELATED"/>
    <property type="match status" value="1"/>
</dbReference>
<evidence type="ECO:0000313" key="8">
    <source>
        <dbReference type="EMBL" id="OCB88928.1"/>
    </source>
</evidence>
<dbReference type="InterPro" id="IPR057357">
    <property type="entry name" value="Znf-C2H2_ZFAND2A/B"/>
</dbReference>
<feature type="compositionally biased region" description="Low complexity" evidence="6">
    <location>
        <begin position="265"/>
        <end position="289"/>
    </location>
</feature>
<dbReference type="PROSITE" id="PS51039">
    <property type="entry name" value="ZF_AN1"/>
    <property type="match status" value="2"/>
</dbReference>
<evidence type="ECO:0000256" key="2">
    <source>
        <dbReference type="ARBA" id="ARBA00022737"/>
    </source>
</evidence>
<feature type="compositionally biased region" description="Polar residues" evidence="6">
    <location>
        <begin position="173"/>
        <end position="185"/>
    </location>
</feature>
<evidence type="ECO:0000256" key="3">
    <source>
        <dbReference type="ARBA" id="ARBA00022771"/>
    </source>
</evidence>
<dbReference type="InterPro" id="IPR035896">
    <property type="entry name" value="AN1-like_Znf"/>
</dbReference>
<dbReference type="InterPro" id="IPR000058">
    <property type="entry name" value="Znf_AN1"/>
</dbReference>
<feature type="compositionally biased region" description="Low complexity" evidence="6">
    <location>
        <begin position="162"/>
        <end position="172"/>
    </location>
</feature>
<feature type="domain" description="AN1-type" evidence="7">
    <location>
        <begin position="116"/>
        <end position="164"/>
    </location>
</feature>
<keyword evidence="3 5" id="KW-0863">Zinc-finger</keyword>
<feature type="compositionally biased region" description="Polar residues" evidence="6">
    <location>
        <begin position="293"/>
        <end position="302"/>
    </location>
</feature>
<feature type="region of interest" description="Disordered" evidence="6">
    <location>
        <begin position="204"/>
        <end position="303"/>
    </location>
</feature>
<dbReference type="Pfam" id="PF01428">
    <property type="entry name" value="zf-AN1"/>
    <property type="match status" value="2"/>
</dbReference>
<reference evidence="8" key="1">
    <citation type="submission" date="2016-06" db="EMBL/GenBank/DDBJ databases">
        <title>Draft Genome sequence of the fungus Inonotus baumii.</title>
        <authorList>
            <person name="Zhu H."/>
            <person name="Lin W."/>
        </authorList>
    </citation>
    <scope>NUCLEOTIDE SEQUENCE</scope>
    <source>
        <strain evidence="8">821</strain>
    </source>
</reference>
<evidence type="ECO:0000313" key="9">
    <source>
        <dbReference type="Proteomes" id="UP000757232"/>
    </source>
</evidence>
<dbReference type="GO" id="GO:0008270">
    <property type="term" value="F:zinc ion binding"/>
    <property type="evidence" value="ECO:0007669"/>
    <property type="project" value="UniProtKB-KW"/>
</dbReference>
<evidence type="ECO:0000256" key="4">
    <source>
        <dbReference type="ARBA" id="ARBA00022833"/>
    </source>
</evidence>
<evidence type="ECO:0000256" key="1">
    <source>
        <dbReference type="ARBA" id="ARBA00022723"/>
    </source>
</evidence>
<keyword evidence="4" id="KW-0862">Zinc</keyword>
<feature type="compositionally biased region" description="Low complexity" evidence="6">
    <location>
        <begin position="228"/>
        <end position="256"/>
    </location>
</feature>
<keyword evidence="1" id="KW-0479">Metal-binding</keyword>
<dbReference type="PANTHER" id="PTHR14677">
    <property type="entry name" value="ARSENITE INDUCUBLE RNA ASSOCIATED PROTEIN AIP-1-RELATED"/>
    <property type="match status" value="1"/>
</dbReference>